<accession>A0A3A4R4M4</accession>
<keyword evidence="8" id="KW-1278">Translocase</keyword>
<gene>
    <name evidence="11" type="ORF">C4541_02620</name>
</gene>
<evidence type="ECO:0000313" key="11">
    <source>
        <dbReference type="EMBL" id="RJP61101.1"/>
    </source>
</evidence>
<dbReference type="InterPro" id="IPR003439">
    <property type="entry name" value="ABC_transporter-like_ATP-bd"/>
</dbReference>
<organism evidence="11 12">
    <name type="scientific">Candidatus Auribacter fodinae</name>
    <dbReference type="NCBI Taxonomy" id="2093366"/>
    <lineage>
        <taxon>Bacteria</taxon>
        <taxon>Pseudomonadati</taxon>
        <taxon>Candidatus Auribacterota</taxon>
        <taxon>Candidatus Auribacteria</taxon>
        <taxon>Candidatus Auribacterales</taxon>
        <taxon>Candidatus Auribacteraceae</taxon>
        <taxon>Candidatus Auribacter</taxon>
    </lineage>
</organism>
<dbReference type="AlphaFoldDB" id="A0A3A4R4M4"/>
<dbReference type="PANTHER" id="PTHR42711">
    <property type="entry name" value="ABC TRANSPORTER ATP-BINDING PROTEIN"/>
    <property type="match status" value="1"/>
</dbReference>
<evidence type="ECO:0000256" key="9">
    <source>
        <dbReference type="ARBA" id="ARBA00023136"/>
    </source>
</evidence>
<dbReference type="PROSITE" id="PS50893">
    <property type="entry name" value="ABC_TRANSPORTER_2"/>
    <property type="match status" value="1"/>
</dbReference>
<dbReference type="Proteomes" id="UP000266426">
    <property type="component" value="Unassembled WGS sequence"/>
</dbReference>
<protein>
    <submittedName>
        <fullName evidence="11">ATP-binding cassette domain-containing protein</fullName>
    </submittedName>
</protein>
<evidence type="ECO:0000256" key="7">
    <source>
        <dbReference type="ARBA" id="ARBA00022840"/>
    </source>
</evidence>
<evidence type="ECO:0000256" key="8">
    <source>
        <dbReference type="ARBA" id="ARBA00022967"/>
    </source>
</evidence>
<dbReference type="SMART" id="SM00382">
    <property type="entry name" value="AAA"/>
    <property type="match status" value="1"/>
</dbReference>
<keyword evidence="4" id="KW-0536">Nodulation</keyword>
<dbReference type="InterPro" id="IPR050763">
    <property type="entry name" value="ABC_transporter_ATP-binding"/>
</dbReference>
<name>A0A3A4R4M4_9BACT</name>
<comment type="caution">
    <text evidence="11">The sequence shown here is derived from an EMBL/GenBank/DDBJ whole genome shotgun (WGS) entry which is preliminary data.</text>
</comment>
<evidence type="ECO:0000259" key="10">
    <source>
        <dbReference type="PROSITE" id="PS50893"/>
    </source>
</evidence>
<keyword evidence="6" id="KW-0547">Nucleotide-binding</keyword>
<dbReference type="GO" id="GO:0016887">
    <property type="term" value="F:ATP hydrolysis activity"/>
    <property type="evidence" value="ECO:0007669"/>
    <property type="project" value="InterPro"/>
</dbReference>
<feature type="domain" description="ABC transporter" evidence="10">
    <location>
        <begin position="7"/>
        <end position="237"/>
    </location>
</feature>
<evidence type="ECO:0000313" key="12">
    <source>
        <dbReference type="Proteomes" id="UP000266426"/>
    </source>
</evidence>
<evidence type="ECO:0000256" key="5">
    <source>
        <dbReference type="ARBA" id="ARBA00022475"/>
    </source>
</evidence>
<dbReference type="GO" id="GO:0005886">
    <property type="term" value="C:plasma membrane"/>
    <property type="evidence" value="ECO:0007669"/>
    <property type="project" value="UniProtKB-SubCell"/>
</dbReference>
<dbReference type="Gene3D" id="3.40.50.300">
    <property type="entry name" value="P-loop containing nucleotide triphosphate hydrolases"/>
    <property type="match status" value="1"/>
</dbReference>
<dbReference type="InterPro" id="IPR027417">
    <property type="entry name" value="P-loop_NTPase"/>
</dbReference>
<dbReference type="Pfam" id="PF00005">
    <property type="entry name" value="ABC_tran"/>
    <property type="match status" value="1"/>
</dbReference>
<keyword evidence="3" id="KW-0813">Transport</keyword>
<keyword evidence="5" id="KW-1003">Cell membrane</keyword>
<dbReference type="PANTHER" id="PTHR42711:SF5">
    <property type="entry name" value="ABC TRANSPORTER ATP-BINDING PROTEIN NATA"/>
    <property type="match status" value="1"/>
</dbReference>
<evidence type="ECO:0000256" key="6">
    <source>
        <dbReference type="ARBA" id="ARBA00022741"/>
    </source>
</evidence>
<dbReference type="InterPro" id="IPR003593">
    <property type="entry name" value="AAA+_ATPase"/>
</dbReference>
<dbReference type="SUPFAM" id="SSF52540">
    <property type="entry name" value="P-loop containing nucleoside triphosphate hydrolases"/>
    <property type="match status" value="1"/>
</dbReference>
<proteinExistence type="inferred from homology"/>
<keyword evidence="7 11" id="KW-0067">ATP-binding</keyword>
<comment type="subcellular location">
    <subcellularLocation>
        <location evidence="1">Cell membrane</location>
    </subcellularLocation>
</comment>
<evidence type="ECO:0000256" key="2">
    <source>
        <dbReference type="ARBA" id="ARBA00005417"/>
    </source>
</evidence>
<dbReference type="PROSITE" id="PS00211">
    <property type="entry name" value="ABC_TRANSPORTER_1"/>
    <property type="match status" value="1"/>
</dbReference>
<evidence type="ECO:0000256" key="1">
    <source>
        <dbReference type="ARBA" id="ARBA00004236"/>
    </source>
</evidence>
<evidence type="ECO:0000256" key="3">
    <source>
        <dbReference type="ARBA" id="ARBA00022448"/>
    </source>
</evidence>
<comment type="similarity">
    <text evidence="2">Belongs to the ABC transporter superfamily.</text>
</comment>
<dbReference type="InterPro" id="IPR017871">
    <property type="entry name" value="ABC_transporter-like_CS"/>
</dbReference>
<dbReference type="GO" id="GO:0005524">
    <property type="term" value="F:ATP binding"/>
    <property type="evidence" value="ECO:0007669"/>
    <property type="project" value="UniProtKB-KW"/>
</dbReference>
<keyword evidence="9" id="KW-0472">Membrane</keyword>
<dbReference type="FunFam" id="3.40.50.300:FF:000589">
    <property type="entry name" value="ABC transporter, ATP-binding subunit"/>
    <property type="match status" value="1"/>
</dbReference>
<sequence>MTRTPVIEACGLTKQFNSFTAVDGIDFSIFDSECFGFLGPNGAGKTTTMKMIYCLSPRSSGELSIMGMDPERQPVAIKSMIGVVPQDNNLDPELTVAENLVVYSRFFGIPRKVYKERIEELLEFMSLDKKRNARIKELSGGMKRRLALVRALLNKPRILILDEPTTGLDPQVRHLIWEKLRQLKLSGVTMLLTTHYMEEASQICDRLVIMHEGKILLKGNPHQLVQEHTPNYVMEFSFNGCMVRPEKLAEKYACHIEIYGNRCFVYADSEPVLNQIRTDTKIDTRIIRTSNLEDLFLRLTGRGLHE</sequence>
<evidence type="ECO:0000256" key="4">
    <source>
        <dbReference type="ARBA" id="ARBA00022458"/>
    </source>
</evidence>
<reference evidence="11 12" key="1">
    <citation type="journal article" date="2017" name="ISME J.">
        <title>Energy and carbon metabolisms in a deep terrestrial subsurface fluid microbial community.</title>
        <authorList>
            <person name="Momper L."/>
            <person name="Jungbluth S.P."/>
            <person name="Lee M.D."/>
            <person name="Amend J.P."/>
        </authorList>
    </citation>
    <scope>NUCLEOTIDE SEQUENCE [LARGE SCALE GENOMIC DNA]</scope>
    <source>
        <strain evidence="11">SURF_26</strain>
    </source>
</reference>
<dbReference type="EMBL" id="QZJZ01000016">
    <property type="protein sequence ID" value="RJP61101.1"/>
    <property type="molecule type" value="Genomic_DNA"/>
</dbReference>